<dbReference type="PANTHER" id="PTHR30273:SF2">
    <property type="entry name" value="PROTEIN FECR"/>
    <property type="match status" value="1"/>
</dbReference>
<dbReference type="Pfam" id="PF04773">
    <property type="entry name" value="FecR"/>
    <property type="match status" value="1"/>
</dbReference>
<evidence type="ECO:0000313" key="4">
    <source>
        <dbReference type="EMBL" id="TDQ79194.1"/>
    </source>
</evidence>
<dbReference type="InterPro" id="IPR006860">
    <property type="entry name" value="FecR"/>
</dbReference>
<organism evidence="4 5">
    <name type="scientific">Sphingobacterium yanglingense</name>
    <dbReference type="NCBI Taxonomy" id="1437280"/>
    <lineage>
        <taxon>Bacteria</taxon>
        <taxon>Pseudomonadati</taxon>
        <taxon>Bacteroidota</taxon>
        <taxon>Sphingobacteriia</taxon>
        <taxon>Sphingobacteriales</taxon>
        <taxon>Sphingobacteriaceae</taxon>
        <taxon>Sphingobacterium</taxon>
    </lineage>
</organism>
<dbReference type="AlphaFoldDB" id="A0A4R6WGG5"/>
<feature type="domain" description="FecR protein" evidence="2">
    <location>
        <begin position="124"/>
        <end position="211"/>
    </location>
</feature>
<evidence type="ECO:0000313" key="5">
    <source>
        <dbReference type="Proteomes" id="UP000295292"/>
    </source>
</evidence>
<proteinExistence type="predicted"/>
<evidence type="ECO:0000259" key="3">
    <source>
        <dbReference type="Pfam" id="PF16344"/>
    </source>
</evidence>
<keyword evidence="1" id="KW-1133">Transmembrane helix</keyword>
<dbReference type="PANTHER" id="PTHR30273">
    <property type="entry name" value="PERIPLASMIC SIGNAL SENSOR AND SIGMA FACTOR ACTIVATOR FECR-RELATED"/>
    <property type="match status" value="1"/>
</dbReference>
<dbReference type="GO" id="GO:0016989">
    <property type="term" value="F:sigma factor antagonist activity"/>
    <property type="evidence" value="ECO:0007669"/>
    <property type="project" value="TreeGrafter"/>
</dbReference>
<accession>A0A4R6WGG5</accession>
<reference evidence="4 5" key="1">
    <citation type="submission" date="2019-03" db="EMBL/GenBank/DDBJ databases">
        <title>Genomic Encyclopedia of Archaeal and Bacterial Type Strains, Phase II (KMG-II): from individual species to whole genera.</title>
        <authorList>
            <person name="Goeker M."/>
        </authorList>
    </citation>
    <scope>NUCLEOTIDE SEQUENCE [LARGE SCALE GENOMIC DNA]</scope>
    <source>
        <strain evidence="4 5">DSM 28353</strain>
    </source>
</reference>
<comment type="caution">
    <text evidence="4">The sequence shown here is derived from an EMBL/GenBank/DDBJ whole genome shotgun (WGS) entry which is preliminary data.</text>
</comment>
<evidence type="ECO:0000256" key="1">
    <source>
        <dbReference type="SAM" id="Phobius"/>
    </source>
</evidence>
<dbReference type="Pfam" id="PF16344">
    <property type="entry name" value="FecR_C"/>
    <property type="match status" value="1"/>
</dbReference>
<dbReference type="EMBL" id="SNYV01000011">
    <property type="protein sequence ID" value="TDQ79194.1"/>
    <property type="molecule type" value="Genomic_DNA"/>
</dbReference>
<keyword evidence="5" id="KW-1185">Reference proteome</keyword>
<dbReference type="InterPro" id="IPR032508">
    <property type="entry name" value="FecR_C"/>
</dbReference>
<dbReference type="RefSeq" id="WP_211348398.1">
    <property type="nucleotide sequence ID" value="NZ_SNYV01000011.1"/>
</dbReference>
<feature type="domain" description="Protein FecR C-terminal" evidence="3">
    <location>
        <begin position="257"/>
        <end position="323"/>
    </location>
</feature>
<protein>
    <submittedName>
        <fullName evidence="4">FecR family protein</fullName>
    </submittedName>
</protein>
<gene>
    <name evidence="4" type="ORF">CLV99_0626</name>
</gene>
<feature type="transmembrane region" description="Helical" evidence="1">
    <location>
        <begin position="84"/>
        <end position="104"/>
    </location>
</feature>
<evidence type="ECO:0000259" key="2">
    <source>
        <dbReference type="Pfam" id="PF04773"/>
    </source>
</evidence>
<dbReference type="Gene3D" id="3.55.50.30">
    <property type="match status" value="1"/>
</dbReference>
<dbReference type="PIRSF" id="PIRSF018266">
    <property type="entry name" value="FecR"/>
    <property type="match status" value="1"/>
</dbReference>
<keyword evidence="1" id="KW-0812">Transmembrane</keyword>
<keyword evidence="1" id="KW-0472">Membrane</keyword>
<dbReference type="InterPro" id="IPR012373">
    <property type="entry name" value="Ferrdict_sens_TM"/>
</dbReference>
<dbReference type="Gene3D" id="2.60.120.1440">
    <property type="match status" value="1"/>
</dbReference>
<dbReference type="FunFam" id="2.60.120.1440:FF:000001">
    <property type="entry name" value="Putative anti-sigma factor"/>
    <property type="match status" value="1"/>
</dbReference>
<name>A0A4R6WGG5_9SPHI</name>
<sequence length="333" mass="37890">MKDQRMQHIFRKYLDNDCTDKELDELLDLLDQEDNTVLDAPLRQLWERKRGYTVPSGQIDWDTMQQRIVGSKHPRATVPRLRNWYSYAAAILLISFSFGAYLWYKNQASHLELLVESVVPIVQRDTIMLMDGSRVILNAGSSLRYPERFSVTMREVYLEGEGYFEVTKDAGKPFIVHAGPLKTKVLGTSFNINAYAGQSKMEVSVLTGKVQVEETNSGRSVDLLPHEKVRYTIADDKFAKIEAADIKKDLAWNTGRLAFEDAPLSDIVQQYYRRYGKKIEIESESLKSCRLSLVFDKESPQEILKMIALLTNAGVKEEGSKVVLYGKGCSGLE</sequence>
<dbReference type="Proteomes" id="UP000295292">
    <property type="component" value="Unassembled WGS sequence"/>
</dbReference>